<protein>
    <submittedName>
        <fullName evidence="8">TonB-dependent receptor</fullName>
    </submittedName>
</protein>
<evidence type="ECO:0000256" key="5">
    <source>
        <dbReference type="SAM" id="SignalP"/>
    </source>
</evidence>
<dbReference type="Pfam" id="PF00593">
    <property type="entry name" value="TonB_dep_Rec_b-barrel"/>
    <property type="match status" value="1"/>
</dbReference>
<dbReference type="HOGENOM" id="CLU_006935_1_2_10"/>
<keyword evidence="2 4" id="KW-0472">Membrane</keyword>
<evidence type="ECO:0000256" key="2">
    <source>
        <dbReference type="ARBA" id="ARBA00023136"/>
    </source>
</evidence>
<name>D0MF66_RHOM4</name>
<sequence>MCARKRLTLKRWLALGLWLLLVGAAHGQVIRGTVTDRDTGDPLPGANVVIKGTVRGAATDVDGRFVIPNVAPGQYTLVISYLGYHTEEVPVTVAEGASEVEVNVQLVWEGIVGQEVVITAQVAGQLAAINEQFSDVVVKNVVSRDRILELPDNNAAESIGRLPGVVILRSGGEATNVAIRGLLPKYNTVTVNGVRLPDTDPSNRQVDLSLISSNILDGIEVRKAITPDMDADAVGGNIDLRLRSAPSGWHFDVLATGGYAGLQQYLGNYKLVGTASNRFLNERLGVIATFNADRYNRSADKLGINWTADDINPLTGQREPRFNSFNLREETVFRGRLGGSLLLDYNIPNGRLQGNIFYNELRDDVFVRRYAPSVGSLDASVEEYDTRTAILTSGLGIEQDRGSFKYDAQAFYTISRRRSPHNYIWEFGRDGTALSVGRAELFGLSPDSVWSLVRHDSTMQLSSIWVDSERLDEDQYGIQANFQRPFHFGWISGYVKLGGKLRWLSRTFDRERNGRQGLRYPSDTVEQCLLETLGPEWEERYQIADSVYGVPGLPIALIQKDYKREGEFGEGQFGLGPIADEDLLMELTRALQASPCQAEYQNNTIESLGRDYDGIERYQAAYVMAQLKIGPYVTLIPGIRYERDYSRYTGQRFREVTSGFVYAPPADLAELEVERENIFWLPMVHLDVRPLDWLALKLARTETISRPNYYQYAPITSINTWRSFIWAANSKLRPSHATNYDATLQLASSRFGLFGISAFYKRIDDLLIEVEFPAQLFRDVNGDTVVIGVPEGTNVPREWLEGASPQLQTTVNNDEPAKYWGYELEWQTNFSYLPGVLKGLVLSLNYTRGFSETTYHYYRKERQILPGRPPRTIYSIIDTTRTGRMPGQAAHVFNMTIGFDYRGFSARLSYLYQSDIASWVNPREPLNDVFVGPYSRFDLSVRQKIGTGMELYANFNNLNNRPDEQYTGQNTQDPDYSFTRRYLAYKELYGYTIDVGFRYRF</sequence>
<dbReference type="Gene3D" id="2.60.40.1120">
    <property type="entry name" value="Carboxypeptidase-like, regulatory domain"/>
    <property type="match status" value="1"/>
</dbReference>
<dbReference type="InterPro" id="IPR036942">
    <property type="entry name" value="Beta-barrel_TonB_sf"/>
</dbReference>
<feature type="domain" description="TonB-dependent receptor plug" evidence="7">
    <location>
        <begin position="140"/>
        <end position="236"/>
    </location>
</feature>
<dbReference type="InterPro" id="IPR000531">
    <property type="entry name" value="Beta-barrel_TonB"/>
</dbReference>
<keyword evidence="9" id="KW-1185">Reference proteome</keyword>
<dbReference type="InterPro" id="IPR012910">
    <property type="entry name" value="Plug_dom"/>
</dbReference>
<gene>
    <name evidence="8" type="ordered locus">Rmar_2444</name>
</gene>
<evidence type="ECO:0000256" key="3">
    <source>
        <dbReference type="ARBA" id="ARBA00023237"/>
    </source>
</evidence>
<feature type="signal peptide" evidence="5">
    <location>
        <begin position="1"/>
        <end position="27"/>
    </location>
</feature>
<evidence type="ECO:0000256" key="4">
    <source>
        <dbReference type="RuleBase" id="RU003357"/>
    </source>
</evidence>
<evidence type="ECO:0000259" key="6">
    <source>
        <dbReference type="Pfam" id="PF00593"/>
    </source>
</evidence>
<evidence type="ECO:0000313" key="8">
    <source>
        <dbReference type="EMBL" id="ACY49322.1"/>
    </source>
</evidence>
<dbReference type="RefSeq" id="WP_012844932.1">
    <property type="nucleotide sequence ID" value="NC_013501.1"/>
</dbReference>
<feature type="domain" description="TonB-dependent receptor-like beta-barrel" evidence="6">
    <location>
        <begin position="469"/>
        <end position="958"/>
    </location>
</feature>
<keyword evidence="8" id="KW-0675">Receptor</keyword>
<dbReference type="SUPFAM" id="SSF56935">
    <property type="entry name" value="Porins"/>
    <property type="match status" value="1"/>
</dbReference>
<dbReference type="Pfam" id="PF13715">
    <property type="entry name" value="CarbopepD_reg_2"/>
    <property type="match status" value="1"/>
</dbReference>
<dbReference type="GO" id="GO:0009279">
    <property type="term" value="C:cell outer membrane"/>
    <property type="evidence" value="ECO:0007669"/>
    <property type="project" value="UniProtKB-SubCell"/>
</dbReference>
<dbReference type="PANTHER" id="PTHR40980:SF4">
    <property type="entry name" value="TONB-DEPENDENT RECEPTOR-LIKE BETA-BARREL DOMAIN-CONTAINING PROTEIN"/>
    <property type="match status" value="1"/>
</dbReference>
<comment type="similarity">
    <text evidence="4">Belongs to the TonB-dependent receptor family.</text>
</comment>
<dbReference type="Gene3D" id="2.40.170.20">
    <property type="entry name" value="TonB-dependent receptor, beta-barrel domain"/>
    <property type="match status" value="1"/>
</dbReference>
<comment type="subcellular location">
    <subcellularLocation>
        <location evidence="1 4">Cell outer membrane</location>
    </subcellularLocation>
</comment>
<dbReference type="AlphaFoldDB" id="D0MF66"/>
<dbReference type="KEGG" id="rmr:Rmar_2444"/>
<evidence type="ECO:0000259" key="7">
    <source>
        <dbReference type="Pfam" id="PF07715"/>
    </source>
</evidence>
<dbReference type="SUPFAM" id="SSF49464">
    <property type="entry name" value="Carboxypeptidase regulatory domain-like"/>
    <property type="match status" value="1"/>
</dbReference>
<organism evidence="8 9">
    <name type="scientific">Rhodothermus marinus (strain ATCC 43812 / DSM 4252 / R-10)</name>
    <name type="common">Rhodothermus obamensis</name>
    <dbReference type="NCBI Taxonomy" id="518766"/>
    <lineage>
        <taxon>Bacteria</taxon>
        <taxon>Pseudomonadati</taxon>
        <taxon>Rhodothermota</taxon>
        <taxon>Rhodothermia</taxon>
        <taxon>Rhodothermales</taxon>
        <taxon>Rhodothermaceae</taxon>
        <taxon>Rhodothermus</taxon>
    </lineage>
</organism>
<accession>D0MF66</accession>
<evidence type="ECO:0000313" key="9">
    <source>
        <dbReference type="Proteomes" id="UP000002221"/>
    </source>
</evidence>
<dbReference type="Pfam" id="PF07715">
    <property type="entry name" value="Plug"/>
    <property type="match status" value="1"/>
</dbReference>
<evidence type="ECO:0000256" key="1">
    <source>
        <dbReference type="ARBA" id="ARBA00004442"/>
    </source>
</evidence>
<keyword evidence="5" id="KW-0732">Signal</keyword>
<dbReference type="InterPro" id="IPR008969">
    <property type="entry name" value="CarboxyPept-like_regulatory"/>
</dbReference>
<reference evidence="8 9" key="1">
    <citation type="journal article" date="2009" name="Stand. Genomic Sci.">
        <title>Complete genome sequence of Rhodothermus marinus type strain (R-10).</title>
        <authorList>
            <person name="Nolan M."/>
            <person name="Tindall B.J."/>
            <person name="Pomrenke H."/>
            <person name="Lapidus A."/>
            <person name="Copeland A."/>
            <person name="Glavina Del Rio T."/>
            <person name="Lucas S."/>
            <person name="Chen F."/>
            <person name="Tice H."/>
            <person name="Cheng J.F."/>
            <person name="Saunders E."/>
            <person name="Han C."/>
            <person name="Bruce D."/>
            <person name="Goodwin L."/>
            <person name="Chain P."/>
            <person name="Pitluck S."/>
            <person name="Ovchinikova G."/>
            <person name="Pati A."/>
            <person name="Ivanova N."/>
            <person name="Mavromatis K."/>
            <person name="Chen A."/>
            <person name="Palaniappan K."/>
            <person name="Land M."/>
            <person name="Hauser L."/>
            <person name="Chang Y.J."/>
            <person name="Jeffries C.D."/>
            <person name="Brettin T."/>
            <person name="Goker M."/>
            <person name="Bristow J."/>
            <person name="Eisen J.A."/>
            <person name="Markowitz V."/>
            <person name="Hugenholtz P."/>
            <person name="Kyrpides N.C."/>
            <person name="Klenk H.P."/>
            <person name="Detter J.C."/>
        </authorList>
    </citation>
    <scope>NUCLEOTIDE SEQUENCE [LARGE SCALE GENOMIC DNA]</scope>
    <source>
        <strain evidence="9">ATCC 43812 / DSM 4252 / R-10</strain>
    </source>
</reference>
<feature type="chain" id="PRO_5003011094" evidence="5">
    <location>
        <begin position="28"/>
        <end position="1001"/>
    </location>
</feature>
<dbReference type="PANTHER" id="PTHR40980">
    <property type="entry name" value="PLUG DOMAIN-CONTAINING PROTEIN"/>
    <property type="match status" value="1"/>
</dbReference>
<dbReference type="STRING" id="518766.Rmar_2444"/>
<dbReference type="InterPro" id="IPR037066">
    <property type="entry name" value="Plug_dom_sf"/>
</dbReference>
<dbReference type="EMBL" id="CP001807">
    <property type="protein sequence ID" value="ACY49322.1"/>
    <property type="molecule type" value="Genomic_DNA"/>
</dbReference>
<dbReference type="Proteomes" id="UP000002221">
    <property type="component" value="Chromosome"/>
</dbReference>
<keyword evidence="3" id="KW-0998">Cell outer membrane</keyword>
<keyword evidence="4" id="KW-0798">TonB box</keyword>
<dbReference type="Gene3D" id="2.170.130.10">
    <property type="entry name" value="TonB-dependent receptor, plug domain"/>
    <property type="match status" value="1"/>
</dbReference>
<dbReference type="OrthoDB" id="8727862at2"/>
<dbReference type="eggNOG" id="COG1629">
    <property type="taxonomic scope" value="Bacteria"/>
</dbReference>
<proteinExistence type="inferred from homology"/>